<comment type="caution">
    <text evidence="1">The sequence shown here is derived from an EMBL/GenBank/DDBJ whole genome shotgun (WGS) entry which is preliminary data.</text>
</comment>
<dbReference type="Proteomes" id="UP000018721">
    <property type="component" value="Unassembled WGS sequence"/>
</dbReference>
<protein>
    <submittedName>
        <fullName evidence="1">Uncharacterized protein</fullName>
    </submittedName>
</protein>
<proteinExistence type="predicted"/>
<name>V9FB90_PHYNI</name>
<dbReference type="EMBL" id="ANIZ01001214">
    <property type="protein sequence ID" value="ETI48725.1"/>
    <property type="molecule type" value="Genomic_DNA"/>
</dbReference>
<evidence type="ECO:0000313" key="1">
    <source>
        <dbReference type="EMBL" id="ETI48725.1"/>
    </source>
</evidence>
<sequence>MDSSTAGKTTILDVITSHKSGGKINDKILSNGYEAIVVARATTSRRIYILRCLQFVKLGGGDEACDNRSATEPSFIFLDESTNGLDAHSERSSTMANSR</sequence>
<keyword evidence="2" id="KW-1185">Reference proteome</keyword>
<dbReference type="AlphaFoldDB" id="V9FB90"/>
<gene>
    <name evidence="1" type="ORF">F443_07285</name>
</gene>
<accession>V9FB90</accession>
<reference evidence="1 2" key="1">
    <citation type="submission" date="2013-11" db="EMBL/GenBank/DDBJ databases">
        <title>The Genome Sequence of Phytophthora parasitica P1569.</title>
        <authorList>
            <consortium name="The Broad Institute Genomics Platform"/>
            <person name="Russ C."/>
            <person name="Tyler B."/>
            <person name="Panabieres F."/>
            <person name="Shan W."/>
            <person name="Tripathy S."/>
            <person name="Grunwald N."/>
            <person name="Machado M."/>
            <person name="Johnson C.S."/>
            <person name="Arredondo F."/>
            <person name="Hong C."/>
            <person name="Coffey M."/>
            <person name="Young S.K."/>
            <person name="Zeng Q."/>
            <person name="Gargeya S."/>
            <person name="Fitzgerald M."/>
            <person name="Abouelleil A."/>
            <person name="Alvarado L."/>
            <person name="Chapman S.B."/>
            <person name="Gainer-Dewar J."/>
            <person name="Goldberg J."/>
            <person name="Griggs A."/>
            <person name="Gujja S."/>
            <person name="Hansen M."/>
            <person name="Howarth C."/>
            <person name="Imamovic A."/>
            <person name="Ireland A."/>
            <person name="Larimer J."/>
            <person name="McCowan C."/>
            <person name="Murphy C."/>
            <person name="Pearson M."/>
            <person name="Poon T.W."/>
            <person name="Priest M."/>
            <person name="Roberts A."/>
            <person name="Saif S."/>
            <person name="Shea T."/>
            <person name="Sykes S."/>
            <person name="Wortman J."/>
            <person name="Nusbaum C."/>
            <person name="Birren B."/>
        </authorList>
    </citation>
    <scope>NUCLEOTIDE SEQUENCE [LARGE SCALE GENOMIC DNA]</scope>
    <source>
        <strain evidence="1 2">P1569</strain>
    </source>
</reference>
<dbReference type="HOGENOM" id="CLU_2325342_0_0_1"/>
<organism evidence="1 2">
    <name type="scientific">Phytophthora nicotianae P1569</name>
    <dbReference type="NCBI Taxonomy" id="1317065"/>
    <lineage>
        <taxon>Eukaryota</taxon>
        <taxon>Sar</taxon>
        <taxon>Stramenopiles</taxon>
        <taxon>Oomycota</taxon>
        <taxon>Peronosporomycetes</taxon>
        <taxon>Peronosporales</taxon>
        <taxon>Peronosporaceae</taxon>
        <taxon>Phytophthora</taxon>
    </lineage>
</organism>
<evidence type="ECO:0000313" key="2">
    <source>
        <dbReference type="Proteomes" id="UP000018721"/>
    </source>
</evidence>